<dbReference type="InterPro" id="IPR029196">
    <property type="entry name" value="HAPSTR1-like"/>
</dbReference>
<dbReference type="Proteomes" id="UP001377567">
    <property type="component" value="Unassembled WGS sequence"/>
</dbReference>
<feature type="compositionally biased region" description="Basic and acidic residues" evidence="1">
    <location>
        <begin position="196"/>
        <end position="210"/>
    </location>
</feature>
<evidence type="ECO:0000313" key="2">
    <source>
        <dbReference type="EMBL" id="GMM54906.1"/>
    </source>
</evidence>
<comment type="caution">
    <text evidence="2">The sequence shown here is derived from an EMBL/GenBank/DDBJ whole genome shotgun (WGS) entry which is preliminary data.</text>
</comment>
<proteinExistence type="predicted"/>
<dbReference type="AlphaFoldDB" id="A0AAV5RUN5"/>
<evidence type="ECO:0000256" key="1">
    <source>
        <dbReference type="SAM" id="MobiDB-lite"/>
    </source>
</evidence>
<name>A0AAV5RUN5_MAUHU</name>
<sequence length="217" mass="24648">MEKIGSLEASLPPEQPPTTQAIASLNNELTQEFKMAANAVTKLYRVANEKNSLLKHQGYVDCLDSMLTMLDNDHFSSLDDVRSWCIRERKERLGTETNKKNTNNKAHPTYNFEFDKKKNHNSPSFHLSMAPLSVERLKARPNDKKARAIIQKHVLKQENGDHCSEPKETAAPNENTLGDIYTASHEFMPDSCENNFKKQKLEPDSPKLDEINYSGNS</sequence>
<protein>
    <submittedName>
        <fullName evidence="2">Uncharacterized protein</fullName>
    </submittedName>
</protein>
<dbReference type="Pfam" id="PF15251">
    <property type="entry name" value="TAPR1-like"/>
    <property type="match status" value="1"/>
</dbReference>
<accession>A0AAV5RUN5</accession>
<dbReference type="PANTHER" id="PTHR38645">
    <property type="entry name" value="CHROMOSOME 9, WHOLE GENOME SHOTGUN SEQUENCE"/>
    <property type="match status" value="1"/>
</dbReference>
<reference evidence="2 3" key="1">
    <citation type="journal article" date="2023" name="Elife">
        <title>Identification of key yeast species and microbe-microbe interactions impacting larval growth of Drosophila in the wild.</title>
        <authorList>
            <person name="Mure A."/>
            <person name="Sugiura Y."/>
            <person name="Maeda R."/>
            <person name="Honda K."/>
            <person name="Sakurai N."/>
            <person name="Takahashi Y."/>
            <person name="Watada M."/>
            <person name="Katoh T."/>
            <person name="Gotoh A."/>
            <person name="Gotoh Y."/>
            <person name="Taniguchi I."/>
            <person name="Nakamura K."/>
            <person name="Hayashi T."/>
            <person name="Katayama T."/>
            <person name="Uemura T."/>
            <person name="Hattori Y."/>
        </authorList>
    </citation>
    <scope>NUCLEOTIDE SEQUENCE [LARGE SCALE GENOMIC DNA]</scope>
    <source>
        <strain evidence="2 3">KH-74</strain>
    </source>
</reference>
<dbReference type="EMBL" id="BTGD01000003">
    <property type="protein sequence ID" value="GMM54906.1"/>
    <property type="molecule type" value="Genomic_DNA"/>
</dbReference>
<evidence type="ECO:0000313" key="3">
    <source>
        <dbReference type="Proteomes" id="UP001377567"/>
    </source>
</evidence>
<feature type="region of interest" description="Disordered" evidence="1">
    <location>
        <begin position="196"/>
        <end position="217"/>
    </location>
</feature>
<dbReference type="PANTHER" id="PTHR38645:SF1">
    <property type="entry name" value="YALI0F12243P"/>
    <property type="match status" value="1"/>
</dbReference>
<organism evidence="2 3">
    <name type="scientific">Maudiozyma humilis</name>
    <name type="common">Sour dough yeast</name>
    <name type="synonym">Kazachstania humilis</name>
    <dbReference type="NCBI Taxonomy" id="51915"/>
    <lineage>
        <taxon>Eukaryota</taxon>
        <taxon>Fungi</taxon>
        <taxon>Dikarya</taxon>
        <taxon>Ascomycota</taxon>
        <taxon>Saccharomycotina</taxon>
        <taxon>Saccharomycetes</taxon>
        <taxon>Saccharomycetales</taxon>
        <taxon>Saccharomycetaceae</taxon>
        <taxon>Maudiozyma</taxon>
    </lineage>
</organism>
<keyword evidence="3" id="KW-1185">Reference proteome</keyword>
<gene>
    <name evidence="2" type="ORF">DAKH74_015220</name>
</gene>